<feature type="compositionally biased region" description="Low complexity" evidence="1">
    <location>
        <begin position="89"/>
        <end position="103"/>
    </location>
</feature>
<keyword evidence="2" id="KW-0812">Transmembrane</keyword>
<feature type="region of interest" description="Disordered" evidence="1">
    <location>
        <begin position="86"/>
        <end position="109"/>
    </location>
</feature>
<keyword evidence="2" id="KW-1133">Transmembrane helix</keyword>
<dbReference type="AlphaFoldDB" id="A0A915JWS4"/>
<keyword evidence="2" id="KW-0472">Membrane</keyword>
<accession>A0A915JWS4</accession>
<keyword evidence="3" id="KW-1185">Reference proteome</keyword>
<dbReference type="Proteomes" id="UP000887565">
    <property type="component" value="Unplaced"/>
</dbReference>
<name>A0A915JWS4_ROMCU</name>
<protein>
    <submittedName>
        <fullName evidence="4">Uncharacterized protein</fullName>
    </submittedName>
</protein>
<reference evidence="4" key="1">
    <citation type="submission" date="2022-11" db="UniProtKB">
        <authorList>
            <consortium name="WormBaseParasite"/>
        </authorList>
    </citation>
    <scope>IDENTIFICATION</scope>
</reference>
<sequence>MAKAYVCFVDFSFFESFPSSDFSLLFSSLTESLMDEEVEGVTADSSIFSFLPLCRSSFFIFMCKVPLATAASAFIRLMIIRSRSLNGRSKSSLSTWQRSSSSSLIVGND</sequence>
<feature type="transmembrane region" description="Helical" evidence="2">
    <location>
        <begin position="58"/>
        <end position="79"/>
    </location>
</feature>
<organism evidence="3 4">
    <name type="scientific">Romanomermis culicivorax</name>
    <name type="common">Nematode worm</name>
    <dbReference type="NCBI Taxonomy" id="13658"/>
    <lineage>
        <taxon>Eukaryota</taxon>
        <taxon>Metazoa</taxon>
        <taxon>Ecdysozoa</taxon>
        <taxon>Nematoda</taxon>
        <taxon>Enoplea</taxon>
        <taxon>Dorylaimia</taxon>
        <taxon>Mermithida</taxon>
        <taxon>Mermithoidea</taxon>
        <taxon>Mermithidae</taxon>
        <taxon>Romanomermis</taxon>
    </lineage>
</organism>
<dbReference type="WBParaSite" id="nRc.2.0.1.t30533-RA">
    <property type="protein sequence ID" value="nRc.2.0.1.t30533-RA"/>
    <property type="gene ID" value="nRc.2.0.1.g30533"/>
</dbReference>
<evidence type="ECO:0000313" key="3">
    <source>
        <dbReference type="Proteomes" id="UP000887565"/>
    </source>
</evidence>
<evidence type="ECO:0000256" key="1">
    <source>
        <dbReference type="SAM" id="MobiDB-lite"/>
    </source>
</evidence>
<evidence type="ECO:0000256" key="2">
    <source>
        <dbReference type="SAM" id="Phobius"/>
    </source>
</evidence>
<proteinExistence type="predicted"/>
<evidence type="ECO:0000313" key="4">
    <source>
        <dbReference type="WBParaSite" id="nRc.2.0.1.t30533-RA"/>
    </source>
</evidence>